<dbReference type="Gene3D" id="2.40.50.100">
    <property type="match status" value="1"/>
</dbReference>
<accession>A0A518DTD6</accession>
<dbReference type="GO" id="GO:0015679">
    <property type="term" value="P:plasma membrane copper ion transport"/>
    <property type="evidence" value="ECO:0007669"/>
    <property type="project" value="TreeGrafter"/>
</dbReference>
<proteinExistence type="predicted"/>
<gene>
    <name evidence="4" type="ORF">Pla8534_28700</name>
</gene>
<feature type="compositionally biased region" description="Basic and acidic residues" evidence="2">
    <location>
        <begin position="62"/>
        <end position="80"/>
    </location>
</feature>
<keyword evidence="3" id="KW-0812">Transmembrane</keyword>
<evidence type="ECO:0000256" key="1">
    <source>
        <dbReference type="ARBA" id="ARBA00022448"/>
    </source>
</evidence>
<keyword evidence="1" id="KW-0813">Transport</keyword>
<dbReference type="Gene3D" id="1.10.287.470">
    <property type="entry name" value="Helix hairpin bin"/>
    <property type="match status" value="1"/>
</dbReference>
<dbReference type="OrthoDB" id="235102at2"/>
<keyword evidence="5" id="KW-1185">Reference proteome</keyword>
<feature type="transmembrane region" description="Helical" evidence="3">
    <location>
        <begin position="21"/>
        <end position="41"/>
    </location>
</feature>
<dbReference type="RefSeq" id="WP_145053840.1">
    <property type="nucleotide sequence ID" value="NZ_CP036433.1"/>
</dbReference>
<evidence type="ECO:0000313" key="5">
    <source>
        <dbReference type="Proteomes" id="UP000317648"/>
    </source>
</evidence>
<sequence length="475" mass="52677">METQTAKPDKTTNASPTPTSLAQWSMGLVLLIAAVAAAAWYHKQLLPHLNAWLNPDAEIEADDHAGHDHSGHDHAGHDEGNSLELSAQARKNIGLKTAQVKLETFVRTASVPAIVIGRPGRAQIEVTATMGGRVTRVYPIEGEAVEPGQPLFDLRLTHEELVRAQSDLLRSAEELDVEVREIRRLETIVESGAVAGKRLLERQYEQGKIQAAINAQQQSLLLHGLSQEQVDSIMQDRKLVQSVTVLAPARPSHRADDADKYPFTVRTLSVRPGQYVDAGASLCLLMDYGQLYIQGRAFEQEAAELIEAAREGWGIRALPENSRKDVQPINGLKIVYVDNEVEADSRALHFYVNLPNRIVNESTSDDGHRFFTWQFKPGQRMQLLVPMERWDERIVLPIDAVAKDGVEYYVFQQNSDHFDRVPVQVEYQDQFFTVIANDGTIYPGDTVAMSGAAQLQMALKNKSGGAVDPHAGHNH</sequence>
<organism evidence="4 5">
    <name type="scientific">Lignipirellula cremea</name>
    <dbReference type="NCBI Taxonomy" id="2528010"/>
    <lineage>
        <taxon>Bacteria</taxon>
        <taxon>Pseudomonadati</taxon>
        <taxon>Planctomycetota</taxon>
        <taxon>Planctomycetia</taxon>
        <taxon>Pirellulales</taxon>
        <taxon>Pirellulaceae</taxon>
        <taxon>Lignipirellula</taxon>
    </lineage>
</organism>
<dbReference type="Proteomes" id="UP000317648">
    <property type="component" value="Chromosome"/>
</dbReference>
<dbReference type="KEGG" id="lcre:Pla8534_28700"/>
<protein>
    <submittedName>
        <fullName evidence="4">Copper/silver efflux system membrane fusion protein CusB</fullName>
    </submittedName>
</protein>
<dbReference type="PANTHER" id="PTHR30097:SF4">
    <property type="entry name" value="SLR6042 PROTEIN"/>
    <property type="match status" value="1"/>
</dbReference>
<name>A0A518DTD6_9BACT</name>
<keyword evidence="3" id="KW-1133">Transmembrane helix</keyword>
<dbReference type="GO" id="GO:0030313">
    <property type="term" value="C:cell envelope"/>
    <property type="evidence" value="ECO:0007669"/>
    <property type="project" value="TreeGrafter"/>
</dbReference>
<keyword evidence="3" id="KW-0472">Membrane</keyword>
<evidence type="ECO:0000256" key="3">
    <source>
        <dbReference type="SAM" id="Phobius"/>
    </source>
</evidence>
<evidence type="ECO:0000256" key="2">
    <source>
        <dbReference type="SAM" id="MobiDB-lite"/>
    </source>
</evidence>
<dbReference type="SUPFAM" id="SSF111369">
    <property type="entry name" value="HlyD-like secretion proteins"/>
    <property type="match status" value="1"/>
</dbReference>
<dbReference type="AlphaFoldDB" id="A0A518DTD6"/>
<dbReference type="GO" id="GO:0060003">
    <property type="term" value="P:copper ion export"/>
    <property type="evidence" value="ECO:0007669"/>
    <property type="project" value="TreeGrafter"/>
</dbReference>
<reference evidence="4 5" key="1">
    <citation type="submission" date="2019-02" db="EMBL/GenBank/DDBJ databases">
        <title>Deep-cultivation of Planctomycetes and their phenomic and genomic characterization uncovers novel biology.</title>
        <authorList>
            <person name="Wiegand S."/>
            <person name="Jogler M."/>
            <person name="Boedeker C."/>
            <person name="Pinto D."/>
            <person name="Vollmers J."/>
            <person name="Rivas-Marin E."/>
            <person name="Kohn T."/>
            <person name="Peeters S.H."/>
            <person name="Heuer A."/>
            <person name="Rast P."/>
            <person name="Oberbeckmann S."/>
            <person name="Bunk B."/>
            <person name="Jeske O."/>
            <person name="Meyerdierks A."/>
            <person name="Storesund J.E."/>
            <person name="Kallscheuer N."/>
            <person name="Luecker S."/>
            <person name="Lage O.M."/>
            <person name="Pohl T."/>
            <person name="Merkel B.J."/>
            <person name="Hornburger P."/>
            <person name="Mueller R.-W."/>
            <person name="Bruemmer F."/>
            <person name="Labrenz M."/>
            <person name="Spormann A.M."/>
            <person name="Op den Camp H."/>
            <person name="Overmann J."/>
            <person name="Amann R."/>
            <person name="Jetten M.S.M."/>
            <person name="Mascher T."/>
            <person name="Medema M.H."/>
            <person name="Devos D.P."/>
            <person name="Kaster A.-K."/>
            <person name="Ovreas L."/>
            <person name="Rohde M."/>
            <person name="Galperin M.Y."/>
            <person name="Jogler C."/>
        </authorList>
    </citation>
    <scope>NUCLEOTIDE SEQUENCE [LARGE SCALE GENOMIC DNA]</scope>
    <source>
        <strain evidence="4 5">Pla85_3_4</strain>
    </source>
</reference>
<feature type="region of interest" description="Disordered" evidence="2">
    <location>
        <begin position="61"/>
        <end position="80"/>
    </location>
</feature>
<dbReference type="EMBL" id="CP036433">
    <property type="protein sequence ID" value="QDU95058.1"/>
    <property type="molecule type" value="Genomic_DNA"/>
</dbReference>
<dbReference type="InterPro" id="IPR051909">
    <property type="entry name" value="MFP_Cation_Efflux"/>
</dbReference>
<dbReference type="Gene3D" id="2.40.420.20">
    <property type="match status" value="1"/>
</dbReference>
<dbReference type="PANTHER" id="PTHR30097">
    <property type="entry name" value="CATION EFFLUX SYSTEM PROTEIN CUSB"/>
    <property type="match status" value="1"/>
</dbReference>
<evidence type="ECO:0000313" key="4">
    <source>
        <dbReference type="EMBL" id="QDU95058.1"/>
    </source>
</evidence>